<dbReference type="Gene3D" id="3.40.50.300">
    <property type="entry name" value="P-loop containing nucleotide triphosphate hydrolases"/>
    <property type="match status" value="1"/>
</dbReference>
<feature type="domain" description="Endonuclease GajA/Old nuclease/RecF-like AAA" evidence="1">
    <location>
        <begin position="1"/>
        <end position="55"/>
    </location>
</feature>
<name>A0A7C9BF64_9BACT</name>
<dbReference type="GO" id="GO:0016887">
    <property type="term" value="F:ATP hydrolysis activity"/>
    <property type="evidence" value="ECO:0007669"/>
    <property type="project" value="InterPro"/>
</dbReference>
<feature type="domain" description="ATPase AAA-type core" evidence="2">
    <location>
        <begin position="220"/>
        <end position="302"/>
    </location>
</feature>
<evidence type="ECO:0000259" key="1">
    <source>
        <dbReference type="Pfam" id="PF13175"/>
    </source>
</evidence>
<dbReference type="PANTHER" id="PTHR43581:SF2">
    <property type="entry name" value="EXCINUCLEASE ATPASE SUBUNIT"/>
    <property type="match status" value="1"/>
</dbReference>
<dbReference type="InterPro" id="IPR041685">
    <property type="entry name" value="AAA_GajA/Old/RecF-like"/>
</dbReference>
<protein>
    <submittedName>
        <fullName evidence="3">AAA family ATPase</fullName>
    </submittedName>
</protein>
<dbReference type="GO" id="GO:0005524">
    <property type="term" value="F:ATP binding"/>
    <property type="evidence" value="ECO:0007669"/>
    <property type="project" value="InterPro"/>
</dbReference>
<reference evidence="3 4" key="1">
    <citation type="submission" date="2019-10" db="EMBL/GenBank/DDBJ databases">
        <title>Draft Genome Sequence of Cytophagaceae sp. SJW1-29.</title>
        <authorList>
            <person name="Choi A."/>
        </authorList>
    </citation>
    <scope>NUCLEOTIDE SEQUENCE [LARGE SCALE GENOMIC DNA]</scope>
    <source>
        <strain evidence="3 4">SJW1-29</strain>
    </source>
</reference>
<dbReference type="InterPro" id="IPR027417">
    <property type="entry name" value="P-loop_NTPase"/>
</dbReference>
<evidence type="ECO:0000259" key="2">
    <source>
        <dbReference type="Pfam" id="PF13304"/>
    </source>
</evidence>
<proteinExistence type="predicted"/>
<accession>A0A7C9BF64</accession>
<dbReference type="Pfam" id="PF13175">
    <property type="entry name" value="AAA_15"/>
    <property type="match status" value="1"/>
</dbReference>
<sequence length="427" mass="48054">MFLKNITIRNFKGLNLSLSFKSDKTNVRATTVILGENGVGKSNFLKAIALVTSGSEVLAELLGRVDDWISYGEDICEIHAVLSTKDKEVRDVSLKLKRGDTIKDVITHNLESLNLIDGALAHSNRNYFVIGYGASRRLYEGNEMAGSVEAQYRNSRAKNVATLFNANALLHPLSAWVMSLDYRSDGRALALVEDVLNDLLVGVRFKKINKSDGMLLFQVGRKTVPLPLLSEGYQGVLAWVGDLLFRITNTFGDYRSPLNTHGLLLVDEIELHLHPSWQRNLLRYVRAKFPNLQIVTSTHSVFTAQQTEEGELYTLVEGDRGDFDLLPFRGKPNELLVSQLLMSSAFGLTTDESVRVQEVKSEYREMMRRKSISVPDEVSASDEKRMDTLAATLERLPTTRRTNMGMEPGQMDLIQEVRDELRKRSKK</sequence>
<dbReference type="RefSeq" id="WP_152755776.1">
    <property type="nucleotide sequence ID" value="NZ_WHLY01000001.1"/>
</dbReference>
<organism evidence="3 4">
    <name type="scientific">Salmonirosea aquatica</name>
    <dbReference type="NCBI Taxonomy" id="2654236"/>
    <lineage>
        <taxon>Bacteria</taxon>
        <taxon>Pseudomonadati</taxon>
        <taxon>Bacteroidota</taxon>
        <taxon>Cytophagia</taxon>
        <taxon>Cytophagales</taxon>
        <taxon>Spirosomataceae</taxon>
        <taxon>Salmonirosea</taxon>
    </lineage>
</organism>
<evidence type="ECO:0000313" key="4">
    <source>
        <dbReference type="Proteomes" id="UP000479293"/>
    </source>
</evidence>
<dbReference type="PANTHER" id="PTHR43581">
    <property type="entry name" value="ATP/GTP PHOSPHATASE"/>
    <property type="match status" value="1"/>
</dbReference>
<dbReference type="InterPro" id="IPR051396">
    <property type="entry name" value="Bact_Antivir_Def_Nuclease"/>
</dbReference>
<evidence type="ECO:0000313" key="3">
    <source>
        <dbReference type="EMBL" id="MPR31795.1"/>
    </source>
</evidence>
<gene>
    <name evidence="3" type="ORF">GBK04_00125</name>
</gene>
<comment type="caution">
    <text evidence="3">The sequence shown here is derived from an EMBL/GenBank/DDBJ whole genome shotgun (WGS) entry which is preliminary data.</text>
</comment>
<dbReference type="InterPro" id="IPR003959">
    <property type="entry name" value="ATPase_AAA_core"/>
</dbReference>
<dbReference type="SUPFAM" id="SSF52540">
    <property type="entry name" value="P-loop containing nucleoside triphosphate hydrolases"/>
    <property type="match status" value="1"/>
</dbReference>
<dbReference type="EMBL" id="WHLY01000001">
    <property type="protein sequence ID" value="MPR31795.1"/>
    <property type="molecule type" value="Genomic_DNA"/>
</dbReference>
<dbReference type="AlphaFoldDB" id="A0A7C9BF64"/>
<keyword evidence="4" id="KW-1185">Reference proteome</keyword>
<dbReference type="Pfam" id="PF13304">
    <property type="entry name" value="AAA_21"/>
    <property type="match status" value="1"/>
</dbReference>
<dbReference type="Proteomes" id="UP000479293">
    <property type="component" value="Unassembled WGS sequence"/>
</dbReference>